<dbReference type="PROSITE" id="PS51186">
    <property type="entry name" value="GNAT"/>
    <property type="match status" value="1"/>
</dbReference>
<evidence type="ECO:0000259" key="1">
    <source>
        <dbReference type="PROSITE" id="PS51186"/>
    </source>
</evidence>
<dbReference type="Pfam" id="PF00583">
    <property type="entry name" value="Acetyltransf_1"/>
    <property type="match status" value="1"/>
</dbReference>
<protein>
    <recommendedName>
        <fullName evidence="1">N-acetyltransferase domain-containing protein</fullName>
    </recommendedName>
</protein>
<dbReference type="InterPro" id="IPR016181">
    <property type="entry name" value="Acyl_CoA_acyltransferase"/>
</dbReference>
<dbReference type="InterPro" id="IPR000182">
    <property type="entry name" value="GNAT_dom"/>
</dbReference>
<proteinExistence type="predicted"/>
<evidence type="ECO:0000313" key="3">
    <source>
        <dbReference type="Proteomes" id="UP000199758"/>
    </source>
</evidence>
<feature type="domain" description="N-acetyltransferase" evidence="1">
    <location>
        <begin position="39"/>
        <end position="176"/>
    </location>
</feature>
<dbReference type="GO" id="GO:0016747">
    <property type="term" value="F:acyltransferase activity, transferring groups other than amino-acyl groups"/>
    <property type="evidence" value="ECO:0007669"/>
    <property type="project" value="InterPro"/>
</dbReference>
<keyword evidence="3" id="KW-1185">Reference proteome</keyword>
<dbReference type="SUPFAM" id="SSF55729">
    <property type="entry name" value="Acyl-CoA N-acyltransferases (Nat)"/>
    <property type="match status" value="1"/>
</dbReference>
<dbReference type="EMBL" id="FQWZ01000001">
    <property type="protein sequence ID" value="SHG47041.1"/>
    <property type="molecule type" value="Genomic_DNA"/>
</dbReference>
<name>A0A1M5K2R6_9GAMM</name>
<evidence type="ECO:0000313" key="2">
    <source>
        <dbReference type="EMBL" id="SHG47041.1"/>
    </source>
</evidence>
<dbReference type="Proteomes" id="UP000199758">
    <property type="component" value="Unassembled WGS sequence"/>
</dbReference>
<accession>A0A1M5K2R6</accession>
<dbReference type="RefSeq" id="WP_072893040.1">
    <property type="nucleotide sequence ID" value="NZ_FQWZ01000001.1"/>
</dbReference>
<organism evidence="2 3">
    <name type="scientific">Hydrocarboniphaga daqingensis</name>
    <dbReference type="NCBI Taxonomy" id="490188"/>
    <lineage>
        <taxon>Bacteria</taxon>
        <taxon>Pseudomonadati</taxon>
        <taxon>Pseudomonadota</taxon>
        <taxon>Gammaproteobacteria</taxon>
        <taxon>Nevskiales</taxon>
        <taxon>Nevskiaceae</taxon>
        <taxon>Hydrocarboniphaga</taxon>
    </lineage>
</organism>
<reference evidence="2 3" key="1">
    <citation type="submission" date="2016-11" db="EMBL/GenBank/DDBJ databases">
        <authorList>
            <person name="Jaros S."/>
            <person name="Januszkiewicz K."/>
            <person name="Wedrychowicz H."/>
        </authorList>
    </citation>
    <scope>NUCLEOTIDE SEQUENCE [LARGE SCALE GENOMIC DNA]</scope>
    <source>
        <strain evidence="2 3">CGMCC 1.7049</strain>
    </source>
</reference>
<dbReference type="STRING" id="490188.SAMN04488068_0332"/>
<dbReference type="Gene3D" id="3.40.630.30">
    <property type="match status" value="1"/>
</dbReference>
<sequence length="183" mass="20805">MPTSVTITYLQMRSPDELRRAPEPAIADRLLRRAEVPCPAFSRFLYTAVGGNWYWRDRLGWTAAQWREYLERPGIETWLLSVRGTPAGYIELDRQAQDVEIAYFGLIPEFIGQGLGGWLLGEGIARAWQMDAPRRVWVHTCTLDGPAALPNYQARGMRIYREETRVVDDVGEPDGPWPGANRG</sequence>
<dbReference type="OrthoDB" id="275336at2"/>
<gene>
    <name evidence="2" type="ORF">SAMN04488068_0332</name>
</gene>
<dbReference type="AlphaFoldDB" id="A0A1M5K2R6"/>